<evidence type="ECO:0000259" key="1">
    <source>
        <dbReference type="PROSITE" id="PS50943"/>
    </source>
</evidence>
<gene>
    <name evidence="2" type="ORF">J0X15_02865</name>
</gene>
<organism evidence="2 3">
    <name type="scientific">Roseibium limicola</name>
    <dbReference type="NCBI Taxonomy" id="2816037"/>
    <lineage>
        <taxon>Bacteria</taxon>
        <taxon>Pseudomonadati</taxon>
        <taxon>Pseudomonadota</taxon>
        <taxon>Alphaproteobacteria</taxon>
        <taxon>Hyphomicrobiales</taxon>
        <taxon>Stappiaceae</taxon>
        <taxon>Roseibium</taxon>
    </lineage>
</organism>
<dbReference type="InterPro" id="IPR001387">
    <property type="entry name" value="Cro/C1-type_HTH"/>
</dbReference>
<dbReference type="PROSITE" id="PS50943">
    <property type="entry name" value="HTH_CROC1"/>
    <property type="match status" value="1"/>
</dbReference>
<dbReference type="CDD" id="cd00093">
    <property type="entry name" value="HTH_XRE"/>
    <property type="match status" value="1"/>
</dbReference>
<comment type="caution">
    <text evidence="2">The sequence shown here is derived from an EMBL/GenBank/DDBJ whole genome shotgun (WGS) entry which is preliminary data.</text>
</comment>
<dbReference type="SUPFAM" id="SSF47413">
    <property type="entry name" value="lambda repressor-like DNA-binding domains"/>
    <property type="match status" value="1"/>
</dbReference>
<dbReference type="Proteomes" id="UP000664779">
    <property type="component" value="Unassembled WGS sequence"/>
</dbReference>
<dbReference type="SMART" id="SM00530">
    <property type="entry name" value="HTH_XRE"/>
    <property type="match status" value="1"/>
</dbReference>
<proteinExistence type="predicted"/>
<accession>A0A939J7E9</accession>
<evidence type="ECO:0000313" key="2">
    <source>
        <dbReference type="EMBL" id="MBO0344151.1"/>
    </source>
</evidence>
<dbReference type="EMBL" id="JAFLNF010000001">
    <property type="protein sequence ID" value="MBO0344151.1"/>
    <property type="molecule type" value="Genomic_DNA"/>
</dbReference>
<dbReference type="GO" id="GO:0003677">
    <property type="term" value="F:DNA binding"/>
    <property type="evidence" value="ECO:0007669"/>
    <property type="project" value="InterPro"/>
</dbReference>
<evidence type="ECO:0000313" key="3">
    <source>
        <dbReference type="Proteomes" id="UP000664779"/>
    </source>
</evidence>
<reference evidence="2" key="1">
    <citation type="submission" date="2021-03" db="EMBL/GenBank/DDBJ databases">
        <title>Roseibium sp. CAU 1637 isolated from Incheon.</title>
        <authorList>
            <person name="Kim W."/>
        </authorList>
    </citation>
    <scope>NUCLEOTIDE SEQUENCE</scope>
    <source>
        <strain evidence="2">CAU 1637</strain>
    </source>
</reference>
<feature type="domain" description="HTH cro/C1-type" evidence="1">
    <location>
        <begin position="10"/>
        <end position="63"/>
    </location>
</feature>
<name>A0A939J7E9_9HYPH</name>
<dbReference type="Gene3D" id="1.10.260.40">
    <property type="entry name" value="lambda repressor-like DNA-binding domains"/>
    <property type="match status" value="1"/>
</dbReference>
<dbReference type="Pfam" id="PF13443">
    <property type="entry name" value="HTH_26"/>
    <property type="match status" value="1"/>
</dbReference>
<keyword evidence="3" id="KW-1185">Reference proteome</keyword>
<dbReference type="AlphaFoldDB" id="A0A939J7E9"/>
<dbReference type="InterPro" id="IPR010982">
    <property type="entry name" value="Lambda_DNA-bd_dom_sf"/>
</dbReference>
<protein>
    <submittedName>
        <fullName evidence="2">Helix-turn-helix transcriptional regulator</fullName>
    </submittedName>
</protein>
<dbReference type="RefSeq" id="WP_206938047.1">
    <property type="nucleotide sequence ID" value="NZ_JAFLNF010000001.1"/>
</dbReference>
<sequence length="263" mass="29430">MLLPALAQNLKTACAQRRSISEVCRDIGLNRQQFNRYVNGKATPSPYNMQRIADYFGLAPDDFHLLPGQFLQKLASPPESAPPSAGLLSDGFPGELAPLRRHLGFYQTYHLSLSWPGKVVCSCAQMSEVAGSVHVKSIERIRDRQAEISQFSKYIGLAAYWRGKIFVVERTVGEFPLIAQTILSPFAEHQKTYLKGITVGVSWRQNNMPYASRMIWRYVGANPDLRALLGRCDMLDPRSRRLPPMVRNYLQEDGTFGGPLAAG</sequence>